<evidence type="ECO:0000259" key="6">
    <source>
        <dbReference type="PROSITE" id="PS51898"/>
    </source>
</evidence>
<dbReference type="PANTHER" id="PTHR30349">
    <property type="entry name" value="PHAGE INTEGRASE-RELATED"/>
    <property type="match status" value="1"/>
</dbReference>
<dbReference type="Proteomes" id="UP000252770">
    <property type="component" value="Unassembled WGS sequence"/>
</dbReference>
<sequence>MAVSDRWHRRDPETGKRVRSDRYGRGKRWEVRWWDERKVQRRRAFDHREDAEAFDARLKMSPTERATVRTVAEQWESWIGARAGLKPSTLHGYRRLWRAELEPRWGGRRMSSLRHGELAEWVGELAARSPATARQAKTVLSGVLRSAVADGALQADPTAGISVRAPRADVRPLTVDQVRRLAEECAPHQLVVWVLACTGMRFGEMAALRVDSLDARRRRLRVARNLTSAGGRLVEAMPKNGRSRDVPVPRWLVEQLVEQSAGRAPGEPLLTTRAGGPWRLSSWKRIWVGEGDRPGARQRAGLPDVRTHDLRHTAASWMIESGANVKAVQTALGHQTATMTMDLYAHLFEDGLDSVGDRIDALTR</sequence>
<dbReference type="PROSITE" id="PS51900">
    <property type="entry name" value="CB"/>
    <property type="match status" value="1"/>
</dbReference>
<keyword evidence="9" id="KW-1185">Reference proteome</keyword>
<accession>A0A367YR67</accession>
<comment type="caution">
    <text evidence="8">The sequence shown here is derived from an EMBL/GenBank/DDBJ whole genome shotgun (WGS) entry which is preliminary data.</text>
</comment>
<dbReference type="Gene3D" id="1.10.150.130">
    <property type="match status" value="1"/>
</dbReference>
<dbReference type="InterPro" id="IPR010998">
    <property type="entry name" value="Integrase_recombinase_N"/>
</dbReference>
<gene>
    <name evidence="8" type="ORF">DT076_16865</name>
</gene>
<dbReference type="PROSITE" id="PS51898">
    <property type="entry name" value="TYR_RECOMBINASE"/>
    <property type="match status" value="1"/>
</dbReference>
<evidence type="ECO:0000256" key="4">
    <source>
        <dbReference type="PROSITE-ProRule" id="PRU01248"/>
    </source>
</evidence>
<feature type="domain" description="Tyr recombinase" evidence="6">
    <location>
        <begin position="168"/>
        <end position="357"/>
    </location>
</feature>
<dbReference type="EMBL" id="QOUI01000012">
    <property type="protein sequence ID" value="RCK68318.1"/>
    <property type="molecule type" value="Genomic_DNA"/>
</dbReference>
<dbReference type="Pfam" id="PF00589">
    <property type="entry name" value="Phage_integrase"/>
    <property type="match status" value="1"/>
</dbReference>
<dbReference type="SUPFAM" id="SSF56349">
    <property type="entry name" value="DNA breaking-rejoining enzymes"/>
    <property type="match status" value="1"/>
</dbReference>
<feature type="domain" description="Core-binding (CB)" evidence="7">
    <location>
        <begin position="66"/>
        <end position="148"/>
    </location>
</feature>
<dbReference type="InterPro" id="IPR044068">
    <property type="entry name" value="CB"/>
</dbReference>
<evidence type="ECO:0000259" key="7">
    <source>
        <dbReference type="PROSITE" id="PS51900"/>
    </source>
</evidence>
<dbReference type="RefSeq" id="WP_114127879.1">
    <property type="nucleotide sequence ID" value="NZ_QOUI01000012.1"/>
</dbReference>
<protein>
    <submittedName>
        <fullName evidence="8">Site-specific integrase</fullName>
    </submittedName>
</protein>
<evidence type="ECO:0000256" key="5">
    <source>
        <dbReference type="SAM" id="MobiDB-lite"/>
    </source>
</evidence>
<dbReference type="InterPro" id="IPR013762">
    <property type="entry name" value="Integrase-like_cat_sf"/>
</dbReference>
<feature type="region of interest" description="Disordered" evidence="5">
    <location>
        <begin position="1"/>
        <end position="23"/>
    </location>
</feature>
<evidence type="ECO:0000313" key="9">
    <source>
        <dbReference type="Proteomes" id="UP000252770"/>
    </source>
</evidence>
<dbReference type="AlphaFoldDB" id="A0A367YR67"/>
<dbReference type="Pfam" id="PF22022">
    <property type="entry name" value="Phage_int_M"/>
    <property type="match status" value="1"/>
</dbReference>
<evidence type="ECO:0000256" key="2">
    <source>
        <dbReference type="ARBA" id="ARBA00023125"/>
    </source>
</evidence>
<keyword evidence="3" id="KW-0233">DNA recombination</keyword>
<dbReference type="InterPro" id="IPR011010">
    <property type="entry name" value="DNA_brk_join_enz"/>
</dbReference>
<dbReference type="Gene3D" id="1.10.443.10">
    <property type="entry name" value="Intergrase catalytic core"/>
    <property type="match status" value="1"/>
</dbReference>
<comment type="similarity">
    <text evidence="1">Belongs to the 'phage' integrase family.</text>
</comment>
<dbReference type="GO" id="GO:0006310">
    <property type="term" value="P:DNA recombination"/>
    <property type="evidence" value="ECO:0007669"/>
    <property type="project" value="UniProtKB-KW"/>
</dbReference>
<evidence type="ECO:0000256" key="1">
    <source>
        <dbReference type="ARBA" id="ARBA00008857"/>
    </source>
</evidence>
<organism evidence="8 9">
    <name type="scientific">Desertihabitans brevis</name>
    <dbReference type="NCBI Taxonomy" id="2268447"/>
    <lineage>
        <taxon>Bacteria</taxon>
        <taxon>Bacillati</taxon>
        <taxon>Actinomycetota</taxon>
        <taxon>Actinomycetes</taxon>
        <taxon>Propionibacteriales</taxon>
        <taxon>Propionibacteriaceae</taxon>
        <taxon>Desertihabitans</taxon>
    </lineage>
</organism>
<dbReference type="PANTHER" id="PTHR30349:SF64">
    <property type="entry name" value="PROPHAGE INTEGRASE INTD-RELATED"/>
    <property type="match status" value="1"/>
</dbReference>
<dbReference type="CDD" id="cd01189">
    <property type="entry name" value="INT_ICEBs1_C_like"/>
    <property type="match status" value="1"/>
</dbReference>
<name>A0A367YR67_9ACTN</name>
<evidence type="ECO:0000256" key="3">
    <source>
        <dbReference type="ARBA" id="ARBA00023172"/>
    </source>
</evidence>
<reference evidence="8 9" key="1">
    <citation type="submission" date="2018-07" db="EMBL/GenBank/DDBJ databases">
        <title>Desertimonas flava gen. nov. sp. nov.</title>
        <authorList>
            <person name="Liu S."/>
        </authorList>
    </citation>
    <scope>NUCLEOTIDE SEQUENCE [LARGE SCALE GENOMIC DNA]</scope>
    <source>
        <strain evidence="8 9">16Sb5-5</strain>
    </source>
</reference>
<dbReference type="GO" id="GO:0003677">
    <property type="term" value="F:DNA binding"/>
    <property type="evidence" value="ECO:0007669"/>
    <property type="project" value="UniProtKB-UniRule"/>
</dbReference>
<dbReference type="InterPro" id="IPR053876">
    <property type="entry name" value="Phage_int_M"/>
</dbReference>
<dbReference type="GO" id="GO:0015074">
    <property type="term" value="P:DNA integration"/>
    <property type="evidence" value="ECO:0007669"/>
    <property type="project" value="InterPro"/>
</dbReference>
<dbReference type="InterPro" id="IPR050090">
    <property type="entry name" value="Tyrosine_recombinase_XerCD"/>
</dbReference>
<proteinExistence type="inferred from homology"/>
<dbReference type="InterPro" id="IPR002104">
    <property type="entry name" value="Integrase_catalytic"/>
</dbReference>
<evidence type="ECO:0000313" key="8">
    <source>
        <dbReference type="EMBL" id="RCK68318.1"/>
    </source>
</evidence>
<keyword evidence="2 4" id="KW-0238">DNA-binding</keyword>